<evidence type="ECO:0000313" key="3">
    <source>
        <dbReference type="EMBL" id="KAK1701475.1"/>
    </source>
</evidence>
<gene>
    <name evidence="3" type="ORF">BDP55DRAFT_736674</name>
</gene>
<dbReference type="AlphaFoldDB" id="A0AAJ0F0Q9"/>
<dbReference type="GeneID" id="85464888"/>
<keyword evidence="2" id="KW-0812">Transmembrane</keyword>
<feature type="compositionally biased region" description="Polar residues" evidence="1">
    <location>
        <begin position="52"/>
        <end position="72"/>
    </location>
</feature>
<name>A0AAJ0F0Q9_9PEZI</name>
<feature type="transmembrane region" description="Helical" evidence="2">
    <location>
        <begin position="181"/>
        <end position="202"/>
    </location>
</feature>
<evidence type="ECO:0000256" key="1">
    <source>
        <dbReference type="SAM" id="MobiDB-lite"/>
    </source>
</evidence>
<dbReference type="EMBL" id="JAHMHR010000001">
    <property type="protein sequence ID" value="KAK1701475.1"/>
    <property type="molecule type" value="Genomic_DNA"/>
</dbReference>
<dbReference type="RefSeq" id="XP_060437230.1">
    <property type="nucleotide sequence ID" value="XM_060580362.1"/>
</dbReference>
<evidence type="ECO:0000313" key="4">
    <source>
        <dbReference type="Proteomes" id="UP001224890"/>
    </source>
</evidence>
<feature type="region of interest" description="Disordered" evidence="1">
    <location>
        <begin position="52"/>
        <end position="84"/>
    </location>
</feature>
<evidence type="ECO:0000256" key="2">
    <source>
        <dbReference type="SAM" id="Phobius"/>
    </source>
</evidence>
<organism evidence="3 4">
    <name type="scientific">Colletotrichum godetiae</name>
    <dbReference type="NCBI Taxonomy" id="1209918"/>
    <lineage>
        <taxon>Eukaryota</taxon>
        <taxon>Fungi</taxon>
        <taxon>Dikarya</taxon>
        <taxon>Ascomycota</taxon>
        <taxon>Pezizomycotina</taxon>
        <taxon>Sordariomycetes</taxon>
        <taxon>Hypocreomycetidae</taxon>
        <taxon>Glomerellales</taxon>
        <taxon>Glomerellaceae</taxon>
        <taxon>Colletotrichum</taxon>
        <taxon>Colletotrichum acutatum species complex</taxon>
    </lineage>
</organism>
<accession>A0AAJ0F0Q9</accession>
<keyword evidence="4" id="KW-1185">Reference proteome</keyword>
<proteinExistence type="predicted"/>
<comment type="caution">
    <text evidence="3">The sequence shown here is derived from an EMBL/GenBank/DDBJ whole genome shotgun (WGS) entry which is preliminary data.</text>
</comment>
<dbReference type="Proteomes" id="UP001224890">
    <property type="component" value="Unassembled WGS sequence"/>
</dbReference>
<keyword evidence="2" id="KW-1133">Transmembrane helix</keyword>
<reference evidence="3" key="1">
    <citation type="submission" date="2021-06" db="EMBL/GenBank/DDBJ databases">
        <title>Comparative genomics, transcriptomics and evolutionary studies reveal genomic signatures of adaptation to plant cell wall in hemibiotrophic fungi.</title>
        <authorList>
            <consortium name="DOE Joint Genome Institute"/>
            <person name="Baroncelli R."/>
            <person name="Diaz J.F."/>
            <person name="Benocci T."/>
            <person name="Peng M."/>
            <person name="Battaglia E."/>
            <person name="Haridas S."/>
            <person name="Andreopoulos W."/>
            <person name="Labutti K."/>
            <person name="Pangilinan J."/>
            <person name="Floch G.L."/>
            <person name="Makela M.R."/>
            <person name="Henrissat B."/>
            <person name="Grigoriev I.V."/>
            <person name="Crouch J.A."/>
            <person name="De Vries R.P."/>
            <person name="Sukno S.A."/>
            <person name="Thon M.R."/>
        </authorList>
    </citation>
    <scope>NUCLEOTIDE SEQUENCE</scope>
    <source>
        <strain evidence="3">CBS 193.32</strain>
    </source>
</reference>
<keyword evidence="2" id="KW-0472">Membrane</keyword>
<sequence>MFNTLRLVATRLSSPPTSGRMVLTALKAQPRTARTIEPHNRYLINVTKTLTGPDSSAQDSLGSSFSDNQSRYGSPHQDNPFRGFIRDSRKTKMGYKYESPRRNAGQQVTSPTSFKSYLASLRNFRSLFTQVVEVLDNPREYAINQWTDREEGFDGLPQGQDEILRRLRAVERRQELHTNMVYCVMSGFVLGTALLIIAAVAASEIGDKGNSKREPAGKDGKAHY</sequence>
<protein>
    <submittedName>
        <fullName evidence="3">Uncharacterized protein</fullName>
    </submittedName>
</protein>